<dbReference type="PROSITE" id="PS51711">
    <property type="entry name" value="G_FEOB"/>
    <property type="match status" value="1"/>
</dbReference>
<feature type="transmembrane region" description="Helical" evidence="13">
    <location>
        <begin position="260"/>
        <end position="278"/>
    </location>
</feature>
<feature type="transmembrane region" description="Helical" evidence="13">
    <location>
        <begin position="367"/>
        <end position="387"/>
    </location>
</feature>
<protein>
    <recommendedName>
        <fullName evidence="12">Ferrous iron transport protein B</fullName>
    </recommendedName>
</protein>
<evidence type="ECO:0000259" key="14">
    <source>
        <dbReference type="PROSITE" id="PS51711"/>
    </source>
</evidence>
<proteinExistence type="predicted"/>
<feature type="transmembrane region" description="Helical" evidence="13">
    <location>
        <begin position="298"/>
        <end position="316"/>
    </location>
</feature>
<dbReference type="Gene3D" id="1.10.287.1770">
    <property type="match status" value="1"/>
</dbReference>
<dbReference type="InterPro" id="IPR011642">
    <property type="entry name" value="Gate_dom"/>
</dbReference>
<evidence type="ECO:0000256" key="5">
    <source>
        <dbReference type="ARBA" id="ARBA00022692"/>
    </source>
</evidence>
<feature type="domain" description="FeoB-type G" evidence="14">
    <location>
        <begin position="1"/>
        <end position="139"/>
    </location>
</feature>
<dbReference type="Pfam" id="PF02421">
    <property type="entry name" value="FeoB_N"/>
    <property type="match status" value="1"/>
</dbReference>
<feature type="transmembrane region" description="Helical" evidence="13">
    <location>
        <begin position="480"/>
        <end position="501"/>
    </location>
</feature>
<keyword evidence="7 13" id="KW-1133">Transmembrane helix</keyword>
<keyword evidence="3" id="KW-1003">Cell membrane</keyword>
<dbReference type="InterPro" id="IPR030389">
    <property type="entry name" value="G_FEOB_dom"/>
</dbReference>
<sequence>KAQTSNFPGTTVKHTHSKVNVEGEVLNIIDLPGTYSLNPSDPAEKIVLTHLFLEKPDLIVNVVDASILGRSLELTLELIELEYPVVVALNMIDLAEKKGVEIDPKKLENFLGVPVIPTVASHGRGIKEMLDAVHRSLEKGLSVSHIKWSQDVEEKIEEMEDHLPEDFPITANKRFTAINMISSSKLFLDKILTDVNPSLKIILDRVRHELETRHSVPAYEVIAAERHHLAFKIFEESSHVKRGKRITWQERIDDVIMHPFLGYFVLLAVFFGFFLVIFKIGSPLEELLLGPLDNFRNFLSLKLGAGVVFYLVDGLLQGIGGGVAIVLPYFMPLLFLMSFLDDVGYLARVGFLMDTFMHRIGLHGKSVSPFILGFGCNVPAIVSTRILESRRDRIITSLLIPFIPCSARTTIILALVAFYLGPFWALGFYVFNFLLLAILGRLITLFIKTPSPGLILEIPSLKMPSLKNMMRNTYFQLKSFLKFAWPILIAGSVVLGLLQYFNLDKFINLALSPLVEKVLGLPQELGVTLVFGFLRKELSLIMMLQALGVSYKDLMTIISREQLIVFTVFISFFIPCVSTVAILWKEVGKKVAFLSMGLNTGVAVVISLLVRLILAI</sequence>
<evidence type="ECO:0000256" key="8">
    <source>
        <dbReference type="ARBA" id="ARBA00023004"/>
    </source>
</evidence>
<evidence type="ECO:0000256" key="12">
    <source>
        <dbReference type="ARBA" id="ARBA00031200"/>
    </source>
</evidence>
<dbReference type="InterPro" id="IPR050860">
    <property type="entry name" value="FeoB_GTPase"/>
</dbReference>
<dbReference type="InterPro" id="IPR011640">
    <property type="entry name" value="Fe2_transport_prot_B_C"/>
</dbReference>
<evidence type="ECO:0000256" key="13">
    <source>
        <dbReference type="SAM" id="Phobius"/>
    </source>
</evidence>
<gene>
    <name evidence="15" type="ORF">LCGC14_1571350</name>
</gene>
<comment type="subcellular location">
    <subcellularLocation>
        <location evidence="1">Cell membrane</location>
        <topology evidence="1">Multi-pass membrane protein</topology>
    </subcellularLocation>
</comment>
<feature type="transmembrane region" description="Helical" evidence="13">
    <location>
        <begin position="563"/>
        <end position="585"/>
    </location>
</feature>
<dbReference type="AlphaFoldDB" id="A0A0F9IJJ4"/>
<evidence type="ECO:0000313" key="15">
    <source>
        <dbReference type="EMBL" id="KKM27776.1"/>
    </source>
</evidence>
<evidence type="ECO:0000256" key="4">
    <source>
        <dbReference type="ARBA" id="ARBA00022496"/>
    </source>
</evidence>
<evidence type="ECO:0000256" key="3">
    <source>
        <dbReference type="ARBA" id="ARBA00022475"/>
    </source>
</evidence>
<feature type="non-terminal residue" evidence="15">
    <location>
        <position position="1"/>
    </location>
</feature>
<dbReference type="InterPro" id="IPR041069">
    <property type="entry name" value="FeoB_Cyto"/>
</dbReference>
<keyword evidence="10" id="KW-0342">GTP-binding</keyword>
<dbReference type="EMBL" id="LAZR01012259">
    <property type="protein sequence ID" value="KKM27776.1"/>
    <property type="molecule type" value="Genomic_DNA"/>
</dbReference>
<dbReference type="Pfam" id="PF07670">
    <property type="entry name" value="Gate"/>
    <property type="match status" value="2"/>
</dbReference>
<feature type="transmembrane region" description="Helical" evidence="13">
    <location>
        <begin position="591"/>
        <end position="614"/>
    </location>
</feature>
<comment type="caution">
    <text evidence="15">The sequence shown here is derived from an EMBL/GenBank/DDBJ whole genome shotgun (WGS) entry which is preliminary data.</text>
</comment>
<dbReference type="PANTHER" id="PTHR43185">
    <property type="entry name" value="FERROUS IRON TRANSPORT PROTEIN B"/>
    <property type="match status" value="1"/>
</dbReference>
<feature type="transmembrane region" description="Helical" evidence="13">
    <location>
        <begin position="399"/>
        <end position="420"/>
    </location>
</feature>
<evidence type="ECO:0000256" key="9">
    <source>
        <dbReference type="ARBA" id="ARBA00023065"/>
    </source>
</evidence>
<organism evidence="15">
    <name type="scientific">marine sediment metagenome</name>
    <dbReference type="NCBI Taxonomy" id="412755"/>
    <lineage>
        <taxon>unclassified sequences</taxon>
        <taxon>metagenomes</taxon>
        <taxon>ecological metagenomes</taxon>
    </lineage>
</organism>
<dbReference type="Gene3D" id="3.40.50.300">
    <property type="entry name" value="P-loop containing nucleotide triphosphate hydrolases"/>
    <property type="match status" value="1"/>
</dbReference>
<evidence type="ECO:0000256" key="1">
    <source>
        <dbReference type="ARBA" id="ARBA00004651"/>
    </source>
</evidence>
<keyword evidence="2" id="KW-0813">Transport</keyword>
<keyword evidence="5 13" id="KW-0812">Transmembrane</keyword>
<dbReference type="GO" id="GO:0015093">
    <property type="term" value="F:ferrous iron transmembrane transporter activity"/>
    <property type="evidence" value="ECO:0007669"/>
    <property type="project" value="InterPro"/>
</dbReference>
<dbReference type="Pfam" id="PF17910">
    <property type="entry name" value="FeoB_Cyto"/>
    <property type="match status" value="1"/>
</dbReference>
<evidence type="ECO:0000256" key="2">
    <source>
        <dbReference type="ARBA" id="ARBA00022448"/>
    </source>
</evidence>
<keyword evidence="4" id="KW-0410">Iron transport</keyword>
<dbReference type="GO" id="GO:0005525">
    <property type="term" value="F:GTP binding"/>
    <property type="evidence" value="ECO:0007669"/>
    <property type="project" value="UniProtKB-KW"/>
</dbReference>
<keyword evidence="11 13" id="KW-0472">Membrane</keyword>
<dbReference type="SUPFAM" id="SSF52540">
    <property type="entry name" value="P-loop containing nucleoside triphosphate hydrolases"/>
    <property type="match status" value="1"/>
</dbReference>
<dbReference type="GO" id="GO:0005886">
    <property type="term" value="C:plasma membrane"/>
    <property type="evidence" value="ECO:0007669"/>
    <property type="project" value="UniProtKB-SubCell"/>
</dbReference>
<name>A0A0F9IJJ4_9ZZZZ</name>
<dbReference type="Pfam" id="PF07664">
    <property type="entry name" value="FeoB_C"/>
    <property type="match status" value="1"/>
</dbReference>
<keyword evidence="8" id="KW-0408">Iron</keyword>
<evidence type="ECO:0000256" key="10">
    <source>
        <dbReference type="ARBA" id="ARBA00023134"/>
    </source>
</evidence>
<feature type="transmembrane region" description="Helical" evidence="13">
    <location>
        <begin position="323"/>
        <end position="347"/>
    </location>
</feature>
<reference evidence="15" key="1">
    <citation type="journal article" date="2015" name="Nature">
        <title>Complex archaea that bridge the gap between prokaryotes and eukaryotes.</title>
        <authorList>
            <person name="Spang A."/>
            <person name="Saw J.H."/>
            <person name="Jorgensen S.L."/>
            <person name="Zaremba-Niedzwiedzka K."/>
            <person name="Martijn J."/>
            <person name="Lind A.E."/>
            <person name="van Eijk R."/>
            <person name="Schleper C."/>
            <person name="Guy L."/>
            <person name="Ettema T.J."/>
        </authorList>
    </citation>
    <scope>NUCLEOTIDE SEQUENCE</scope>
</reference>
<dbReference type="InterPro" id="IPR003373">
    <property type="entry name" value="Fe2_transport_prot-B"/>
</dbReference>
<dbReference type="InterPro" id="IPR027417">
    <property type="entry name" value="P-loop_NTPase"/>
</dbReference>
<dbReference type="NCBIfam" id="TIGR00437">
    <property type="entry name" value="feoB"/>
    <property type="match status" value="1"/>
</dbReference>
<dbReference type="PANTHER" id="PTHR43185:SF1">
    <property type="entry name" value="FE(2+) TRANSPORTER FEOB"/>
    <property type="match status" value="1"/>
</dbReference>
<keyword evidence="6" id="KW-0547">Nucleotide-binding</keyword>
<keyword evidence="9" id="KW-0406">Ion transport</keyword>
<evidence type="ECO:0000256" key="11">
    <source>
        <dbReference type="ARBA" id="ARBA00023136"/>
    </source>
</evidence>
<evidence type="ECO:0000256" key="7">
    <source>
        <dbReference type="ARBA" id="ARBA00022989"/>
    </source>
</evidence>
<feature type="transmembrane region" description="Helical" evidence="13">
    <location>
        <begin position="426"/>
        <end position="447"/>
    </location>
</feature>
<accession>A0A0F9IJJ4</accession>
<evidence type="ECO:0000256" key="6">
    <source>
        <dbReference type="ARBA" id="ARBA00022741"/>
    </source>
</evidence>